<organism evidence="1 2">
    <name type="scientific">Glycomyces artemisiae</name>
    <dbReference type="NCBI Taxonomy" id="1076443"/>
    <lineage>
        <taxon>Bacteria</taxon>
        <taxon>Bacillati</taxon>
        <taxon>Actinomycetota</taxon>
        <taxon>Actinomycetes</taxon>
        <taxon>Glycomycetales</taxon>
        <taxon>Glycomycetaceae</taxon>
        <taxon>Glycomyces</taxon>
    </lineage>
</organism>
<name>A0A850CC94_9ACTN</name>
<proteinExistence type="predicted"/>
<accession>A0A850CC94</accession>
<dbReference type="EMBL" id="JABFXE010000590">
    <property type="protein sequence ID" value="NUQ89592.1"/>
    <property type="molecule type" value="Genomic_DNA"/>
</dbReference>
<sequence length="122" mass="12975">MSAETLRRAAALMRERAASANGGPWSAEAIGSEGHRVYGAAAVGITPRHKRRPVVAACTWEPFEAGRSDAVHIASWHPDVALAVAGWLDSEAKYLEDFDIAADATTRHALTVACAYLGEETS</sequence>
<reference evidence="1 2" key="1">
    <citation type="submission" date="2020-05" db="EMBL/GenBank/DDBJ databases">
        <title>DNA-SIP metagenomic assembled genomes.</title>
        <authorList>
            <person name="Yu J."/>
        </authorList>
    </citation>
    <scope>NUCLEOTIDE SEQUENCE [LARGE SCALE GENOMIC DNA]</scope>
    <source>
        <strain evidence="1">Bin5.27</strain>
    </source>
</reference>
<comment type="caution">
    <text evidence="1">The sequence shown here is derived from an EMBL/GenBank/DDBJ whole genome shotgun (WGS) entry which is preliminary data.</text>
</comment>
<dbReference type="Proteomes" id="UP000574690">
    <property type="component" value="Unassembled WGS sequence"/>
</dbReference>
<gene>
    <name evidence="1" type="ORF">HOQ43_14180</name>
</gene>
<evidence type="ECO:0000313" key="2">
    <source>
        <dbReference type="Proteomes" id="UP000574690"/>
    </source>
</evidence>
<dbReference type="AlphaFoldDB" id="A0A850CC94"/>
<protein>
    <submittedName>
        <fullName evidence="1">Uncharacterized protein</fullName>
    </submittedName>
</protein>
<evidence type="ECO:0000313" key="1">
    <source>
        <dbReference type="EMBL" id="NUQ89592.1"/>
    </source>
</evidence>